<accession>A0ACC0A2N7</accession>
<protein>
    <submittedName>
        <fullName evidence="1">Uncharacterized protein</fullName>
    </submittedName>
</protein>
<proteinExistence type="predicted"/>
<dbReference type="Proteomes" id="UP001060085">
    <property type="component" value="Linkage Group LG07"/>
</dbReference>
<gene>
    <name evidence="1" type="ORF">M9H77_32339</name>
</gene>
<organism evidence="1 2">
    <name type="scientific">Catharanthus roseus</name>
    <name type="common">Madagascar periwinkle</name>
    <name type="synonym">Vinca rosea</name>
    <dbReference type="NCBI Taxonomy" id="4058"/>
    <lineage>
        <taxon>Eukaryota</taxon>
        <taxon>Viridiplantae</taxon>
        <taxon>Streptophyta</taxon>
        <taxon>Embryophyta</taxon>
        <taxon>Tracheophyta</taxon>
        <taxon>Spermatophyta</taxon>
        <taxon>Magnoliopsida</taxon>
        <taxon>eudicotyledons</taxon>
        <taxon>Gunneridae</taxon>
        <taxon>Pentapetalae</taxon>
        <taxon>asterids</taxon>
        <taxon>lamiids</taxon>
        <taxon>Gentianales</taxon>
        <taxon>Apocynaceae</taxon>
        <taxon>Rauvolfioideae</taxon>
        <taxon>Vinceae</taxon>
        <taxon>Catharanthinae</taxon>
        <taxon>Catharanthus</taxon>
    </lineage>
</organism>
<evidence type="ECO:0000313" key="2">
    <source>
        <dbReference type="Proteomes" id="UP001060085"/>
    </source>
</evidence>
<keyword evidence="2" id="KW-1185">Reference proteome</keyword>
<evidence type="ECO:0000313" key="1">
    <source>
        <dbReference type="EMBL" id="KAI5655152.1"/>
    </source>
</evidence>
<sequence length="300" mass="32341">MSLLSRQAPGGAAAAALSCTHHCSLNFTHPNPPLFSRHRRPSEFPTTSTARLPKPLLPASTESTGRSNTARGGPSAAINDSKEANSITLVGEEDVALEGVIQFEKPGSSTSNLISKWGRVAFLAGGDVLALLLFSAIGRFSHGFPVLDFETLKTADPFVAGWFLSAYFLGGYSEDGRGMNGRSKAITAAFKSWALGIPLAIMIRAVIQGHIPQTNFIFVTMGSTAVLLVGWRALLFSIFSNEKTNKNDDYRRGSPFELFEIAELRGSYAVNAMCHNSMLLPVLSFTLAATERTQDHPEFS</sequence>
<reference evidence="2" key="1">
    <citation type="journal article" date="2023" name="Nat. Plants">
        <title>Single-cell RNA sequencing provides a high-resolution roadmap for understanding the multicellular compartmentation of specialized metabolism.</title>
        <authorList>
            <person name="Sun S."/>
            <person name="Shen X."/>
            <person name="Li Y."/>
            <person name="Li Y."/>
            <person name="Wang S."/>
            <person name="Li R."/>
            <person name="Zhang H."/>
            <person name="Shen G."/>
            <person name="Guo B."/>
            <person name="Wei J."/>
            <person name="Xu J."/>
            <person name="St-Pierre B."/>
            <person name="Chen S."/>
            <person name="Sun C."/>
        </authorList>
    </citation>
    <scope>NUCLEOTIDE SEQUENCE [LARGE SCALE GENOMIC DNA]</scope>
</reference>
<dbReference type="EMBL" id="CM044707">
    <property type="protein sequence ID" value="KAI5655152.1"/>
    <property type="molecule type" value="Genomic_DNA"/>
</dbReference>
<name>A0ACC0A2N7_CATRO</name>
<comment type="caution">
    <text evidence="1">The sequence shown here is derived from an EMBL/GenBank/DDBJ whole genome shotgun (WGS) entry which is preliminary data.</text>
</comment>